<gene>
    <name evidence="3" type="ORF">CAK95_10635</name>
</gene>
<reference evidence="3 4" key="1">
    <citation type="submission" date="2017-05" db="EMBL/GenBank/DDBJ databases">
        <title>Full genome sequence of Pseudorhodoplanes sinuspersici.</title>
        <authorList>
            <person name="Dastgheib S.M.M."/>
            <person name="Shavandi M."/>
            <person name="Tirandaz H."/>
        </authorList>
    </citation>
    <scope>NUCLEOTIDE SEQUENCE [LARGE SCALE GENOMIC DNA]</scope>
    <source>
        <strain evidence="3 4">RIPI110</strain>
    </source>
</reference>
<dbReference type="Proteomes" id="UP000194137">
    <property type="component" value="Chromosome"/>
</dbReference>
<dbReference type="Gene3D" id="3.30.1370.60">
    <property type="entry name" value="Hypothetical oxidoreductase yiak, domain 2"/>
    <property type="match status" value="1"/>
</dbReference>
<evidence type="ECO:0000256" key="2">
    <source>
        <dbReference type="ARBA" id="ARBA00023002"/>
    </source>
</evidence>
<dbReference type="PANTHER" id="PTHR11091">
    <property type="entry name" value="OXIDOREDUCTASE-RELATED"/>
    <property type="match status" value="1"/>
</dbReference>
<dbReference type="InterPro" id="IPR043143">
    <property type="entry name" value="Mal/L-sulf/L-lact_DH-like_NADP"/>
</dbReference>
<dbReference type="EMBL" id="CP021112">
    <property type="protein sequence ID" value="ARP99490.1"/>
    <property type="molecule type" value="Genomic_DNA"/>
</dbReference>
<evidence type="ECO:0000313" key="4">
    <source>
        <dbReference type="Proteomes" id="UP000194137"/>
    </source>
</evidence>
<keyword evidence="2" id="KW-0560">Oxidoreductase</keyword>
<comment type="similarity">
    <text evidence="1">Belongs to the LDH2/MDH2 oxidoreductase family.</text>
</comment>
<organism evidence="3 4">
    <name type="scientific">Pseudorhodoplanes sinuspersici</name>
    <dbReference type="NCBI Taxonomy" id="1235591"/>
    <lineage>
        <taxon>Bacteria</taxon>
        <taxon>Pseudomonadati</taxon>
        <taxon>Pseudomonadota</taxon>
        <taxon>Alphaproteobacteria</taxon>
        <taxon>Hyphomicrobiales</taxon>
        <taxon>Pseudorhodoplanes</taxon>
    </lineage>
</organism>
<dbReference type="InterPro" id="IPR036111">
    <property type="entry name" value="Mal/L-sulfo/L-lacto_DH-like_sf"/>
</dbReference>
<dbReference type="AlphaFoldDB" id="A0A1W6ZQV5"/>
<dbReference type="PANTHER" id="PTHR11091:SF0">
    <property type="entry name" value="MALATE DEHYDROGENASE"/>
    <property type="match status" value="1"/>
</dbReference>
<dbReference type="RefSeq" id="WP_086087898.1">
    <property type="nucleotide sequence ID" value="NZ_CP021112.1"/>
</dbReference>
<dbReference type="KEGG" id="psin:CAK95_10635"/>
<dbReference type="Pfam" id="PF02615">
    <property type="entry name" value="Ldh_2"/>
    <property type="match status" value="1"/>
</dbReference>
<dbReference type="InterPro" id="IPR043144">
    <property type="entry name" value="Mal/L-sulf/L-lact_DH-like_ah"/>
</dbReference>
<dbReference type="Gene3D" id="1.10.1530.10">
    <property type="match status" value="1"/>
</dbReference>
<dbReference type="SUPFAM" id="SSF89733">
    <property type="entry name" value="L-sulfolactate dehydrogenase-like"/>
    <property type="match status" value="1"/>
</dbReference>
<proteinExistence type="inferred from homology"/>
<dbReference type="STRING" id="1235591.CAK95_10635"/>
<evidence type="ECO:0000256" key="1">
    <source>
        <dbReference type="ARBA" id="ARBA00006056"/>
    </source>
</evidence>
<evidence type="ECO:0000313" key="3">
    <source>
        <dbReference type="EMBL" id="ARP99490.1"/>
    </source>
</evidence>
<dbReference type="InterPro" id="IPR003767">
    <property type="entry name" value="Malate/L-lactate_DH-like"/>
</dbReference>
<sequence>MASATTSAAPVRVDAERLASAVADIFAALGIAPANARIVAHDLVLADLEGIGSHGVMLMPMYVERIQKGSVSKRSEGNVVSDNKTAIVIDADNALGQLTAHQAVKLVAARAREFGMATVAVRNAFHFGTAGRYARLIAEHGCIGIVMSNTRPLMPAPGGAEAITGNNPIAFALPSNGEYPVEVDMALSATAMGKIRLAAAAGQSIPADWAMAADGKPTTDPNEAIKGMLAPAAGPKGFGLAFIIDLLCGGLSGGAIGPNVRPLYGDASEPYRCSQLFIAIDTGAFPTGESFAERVNEQAQRVSHSKRTPGIDRVYAPGELAYATRKRNAGTCTLSRQTFDSLIATGKSAGIDIEAALK</sequence>
<protein>
    <submittedName>
        <fullName evidence="3">Uncharacterized protein</fullName>
    </submittedName>
</protein>
<accession>A0A1W6ZQV5</accession>
<dbReference type="OrthoDB" id="9811519at2"/>
<name>A0A1W6ZQV5_9HYPH</name>
<keyword evidence="4" id="KW-1185">Reference proteome</keyword>
<dbReference type="GO" id="GO:0016491">
    <property type="term" value="F:oxidoreductase activity"/>
    <property type="evidence" value="ECO:0007669"/>
    <property type="project" value="UniProtKB-KW"/>
</dbReference>